<dbReference type="Gene3D" id="3.30.70.270">
    <property type="match status" value="2"/>
</dbReference>
<proteinExistence type="predicted"/>
<keyword evidence="1" id="KW-0645">Protease</keyword>
<dbReference type="Proteomes" id="UP000075243">
    <property type="component" value="Unassembled WGS sequence"/>
</dbReference>
<dbReference type="PROSITE" id="PS50878">
    <property type="entry name" value="RT_POL"/>
    <property type="match status" value="1"/>
</dbReference>
<protein>
    <submittedName>
        <fullName evidence="10">Polyprotein</fullName>
    </submittedName>
</protein>
<dbReference type="Gramene" id="C.cajan_30249.t">
    <property type="protein sequence ID" value="C.cajan_30249.t.cds1"/>
    <property type="gene ID" value="C.cajan_30249"/>
</dbReference>
<dbReference type="PANTHER" id="PTHR33064:SF37">
    <property type="entry name" value="RIBONUCLEASE H"/>
    <property type="match status" value="1"/>
</dbReference>
<evidence type="ECO:0000256" key="2">
    <source>
        <dbReference type="ARBA" id="ARBA00022679"/>
    </source>
</evidence>
<keyword evidence="5" id="KW-0064">Aspartyl protease</keyword>
<dbReference type="EMBL" id="KQ483593">
    <property type="protein sequence ID" value="KYP45395.1"/>
    <property type="molecule type" value="Genomic_DNA"/>
</dbReference>
<keyword evidence="2" id="KW-0808">Transferase</keyword>
<gene>
    <name evidence="10" type="ORF">KK1_033103</name>
</gene>
<keyword evidence="3" id="KW-0548">Nucleotidyltransferase</keyword>
<sequence>MDNIFGEYKEFTCTYIDDVLVFSKTKEEHFLHLKQVLHLFEKYGLIVSKSKMKICKTHISFLGTEIGNGKIKLQPHISQKILAFPEKMEDVKTLRAFLGLLNYARTFIKNLGKYTAPLYNKTSLTGQRKFNSEDVKLVKQIKEMVKNLPSLALPLDSDYLVIECDGCELGWGAILKKKKNKYDNISEEQICRYASGKYHTKPQVYSTSTDYEVNAVINSLKTFELFLINKKEITIRTDCEAIVAYGNSQIRTDKKPHKR</sequence>
<accession>A0A151RS93</accession>
<evidence type="ECO:0000256" key="6">
    <source>
        <dbReference type="ARBA" id="ARBA00022759"/>
    </source>
</evidence>
<dbReference type="PANTHER" id="PTHR33064">
    <property type="entry name" value="POL PROTEIN"/>
    <property type="match status" value="1"/>
</dbReference>
<dbReference type="Pfam" id="PF00078">
    <property type="entry name" value="RVT_1"/>
    <property type="match status" value="1"/>
</dbReference>
<dbReference type="Pfam" id="PF17917">
    <property type="entry name" value="RT_RNaseH"/>
    <property type="match status" value="1"/>
</dbReference>
<keyword evidence="6" id="KW-0255">Endonuclease</keyword>
<dbReference type="GO" id="GO:0003964">
    <property type="term" value="F:RNA-directed DNA polymerase activity"/>
    <property type="evidence" value="ECO:0007669"/>
    <property type="project" value="UniProtKB-KW"/>
</dbReference>
<dbReference type="InterPro" id="IPR000477">
    <property type="entry name" value="RT_dom"/>
</dbReference>
<keyword evidence="7" id="KW-0378">Hydrolase</keyword>
<evidence type="ECO:0000256" key="4">
    <source>
        <dbReference type="ARBA" id="ARBA00022722"/>
    </source>
</evidence>
<dbReference type="GO" id="GO:0004519">
    <property type="term" value="F:endonuclease activity"/>
    <property type="evidence" value="ECO:0007669"/>
    <property type="project" value="UniProtKB-KW"/>
</dbReference>
<evidence type="ECO:0000256" key="7">
    <source>
        <dbReference type="ARBA" id="ARBA00022801"/>
    </source>
</evidence>
<dbReference type="InterPro" id="IPR043128">
    <property type="entry name" value="Rev_trsase/Diguanyl_cyclase"/>
</dbReference>
<keyword evidence="8" id="KW-0695">RNA-directed DNA polymerase</keyword>
<keyword evidence="11" id="KW-1185">Reference proteome</keyword>
<dbReference type="SUPFAM" id="SSF56672">
    <property type="entry name" value="DNA/RNA polymerases"/>
    <property type="match status" value="1"/>
</dbReference>
<evidence type="ECO:0000256" key="1">
    <source>
        <dbReference type="ARBA" id="ARBA00022670"/>
    </source>
</evidence>
<name>A0A151RS93_CAJCA</name>
<evidence type="ECO:0000256" key="8">
    <source>
        <dbReference type="ARBA" id="ARBA00022918"/>
    </source>
</evidence>
<evidence type="ECO:0000256" key="5">
    <source>
        <dbReference type="ARBA" id="ARBA00022750"/>
    </source>
</evidence>
<organism evidence="10 11">
    <name type="scientific">Cajanus cajan</name>
    <name type="common">Pigeon pea</name>
    <name type="synonym">Cajanus indicus</name>
    <dbReference type="NCBI Taxonomy" id="3821"/>
    <lineage>
        <taxon>Eukaryota</taxon>
        <taxon>Viridiplantae</taxon>
        <taxon>Streptophyta</taxon>
        <taxon>Embryophyta</taxon>
        <taxon>Tracheophyta</taxon>
        <taxon>Spermatophyta</taxon>
        <taxon>Magnoliopsida</taxon>
        <taxon>eudicotyledons</taxon>
        <taxon>Gunneridae</taxon>
        <taxon>Pentapetalae</taxon>
        <taxon>rosids</taxon>
        <taxon>fabids</taxon>
        <taxon>Fabales</taxon>
        <taxon>Fabaceae</taxon>
        <taxon>Papilionoideae</taxon>
        <taxon>50 kb inversion clade</taxon>
        <taxon>NPAAA clade</taxon>
        <taxon>indigoferoid/millettioid clade</taxon>
        <taxon>Phaseoleae</taxon>
        <taxon>Cajanus</taxon>
    </lineage>
</organism>
<feature type="domain" description="Reverse transcriptase" evidence="9">
    <location>
        <begin position="1"/>
        <end position="66"/>
    </location>
</feature>
<dbReference type="InterPro" id="IPR051320">
    <property type="entry name" value="Viral_Replic_Matur_Polypro"/>
</dbReference>
<dbReference type="GO" id="GO:0004190">
    <property type="term" value="F:aspartic-type endopeptidase activity"/>
    <property type="evidence" value="ECO:0007669"/>
    <property type="project" value="UniProtKB-KW"/>
</dbReference>
<evidence type="ECO:0000259" key="9">
    <source>
        <dbReference type="PROSITE" id="PS50878"/>
    </source>
</evidence>
<reference evidence="10" key="1">
    <citation type="journal article" date="2012" name="Nat. Biotechnol.">
        <title>Draft genome sequence of pigeonpea (Cajanus cajan), an orphan legume crop of resource-poor farmers.</title>
        <authorList>
            <person name="Varshney R.K."/>
            <person name="Chen W."/>
            <person name="Li Y."/>
            <person name="Bharti A.K."/>
            <person name="Saxena R.K."/>
            <person name="Schlueter J.A."/>
            <person name="Donoghue M.T."/>
            <person name="Azam S."/>
            <person name="Fan G."/>
            <person name="Whaley A.M."/>
            <person name="Farmer A.D."/>
            <person name="Sheridan J."/>
            <person name="Iwata A."/>
            <person name="Tuteja R."/>
            <person name="Penmetsa R.V."/>
            <person name="Wu W."/>
            <person name="Upadhyaya H.D."/>
            <person name="Yang S.P."/>
            <person name="Shah T."/>
            <person name="Saxena K.B."/>
            <person name="Michael T."/>
            <person name="McCombie W.R."/>
            <person name="Yang B."/>
            <person name="Zhang G."/>
            <person name="Yang H."/>
            <person name="Wang J."/>
            <person name="Spillane C."/>
            <person name="Cook D.R."/>
            <person name="May G.D."/>
            <person name="Xu X."/>
            <person name="Jackson S.A."/>
        </authorList>
    </citation>
    <scope>NUCLEOTIDE SEQUENCE [LARGE SCALE GENOMIC DNA]</scope>
</reference>
<dbReference type="AlphaFoldDB" id="A0A151RS93"/>
<dbReference type="GO" id="GO:0006508">
    <property type="term" value="P:proteolysis"/>
    <property type="evidence" value="ECO:0007669"/>
    <property type="project" value="UniProtKB-KW"/>
</dbReference>
<dbReference type="InterPro" id="IPR043502">
    <property type="entry name" value="DNA/RNA_pol_sf"/>
</dbReference>
<keyword evidence="4" id="KW-0540">Nuclease</keyword>
<evidence type="ECO:0000256" key="3">
    <source>
        <dbReference type="ARBA" id="ARBA00022695"/>
    </source>
</evidence>
<evidence type="ECO:0000313" key="11">
    <source>
        <dbReference type="Proteomes" id="UP000075243"/>
    </source>
</evidence>
<evidence type="ECO:0000313" key="10">
    <source>
        <dbReference type="EMBL" id="KYP45395.1"/>
    </source>
</evidence>
<dbReference type="InterPro" id="IPR041373">
    <property type="entry name" value="RT_RNaseH"/>
</dbReference>